<keyword evidence="1" id="KW-0812">Transmembrane</keyword>
<name>A0A841SX86_9BACL</name>
<sequence length="385" mass="41946">MSDSDKWDRMLRQALASEAGPDERLNRNVIHRYRERSEARPKGRKRISIGVLAAVFTLLLSVSAFAAVKLLSPQQVAEHLGNGPLAEAFASGDAVEINESVVSGGYEITLHGLVSGAGLNGLEDLSSDISPEKTYAVVSIANADGSPMPKTSDPEYGEVPFYVSPLMRGLKPWQVNIFSMHGGYSETVLDGVMYRLIECDGVEMFADRGVYLAVVGGTAFPSNDAIAYDEETGEISLRPDYEGAAALFELPLDKSKADPAKAEAYLRELPKEPEEKETAAENDAAALLESKSEEMATKSAERKKKVPEGTTILESVQKLTPDDRGRVHYKYDVWNVTLTPDLFFPEGQTGDYPFQFSERDGKVLALVFTVDSLGDVTGKVVELDP</sequence>
<dbReference type="RefSeq" id="WP_185118604.1">
    <property type="nucleotide sequence ID" value="NZ_JACJVQ010000004.1"/>
</dbReference>
<evidence type="ECO:0000313" key="2">
    <source>
        <dbReference type="EMBL" id="MBB6633361.1"/>
    </source>
</evidence>
<evidence type="ECO:0008006" key="4">
    <source>
        <dbReference type="Google" id="ProtNLM"/>
    </source>
</evidence>
<evidence type="ECO:0000313" key="3">
    <source>
        <dbReference type="Proteomes" id="UP000535838"/>
    </source>
</evidence>
<accession>A0A841SX86</accession>
<comment type="caution">
    <text evidence="2">The sequence shown here is derived from an EMBL/GenBank/DDBJ whole genome shotgun (WGS) entry which is preliminary data.</text>
</comment>
<dbReference type="AlphaFoldDB" id="A0A841SX86"/>
<organism evidence="2 3">
    <name type="scientific">Cohnella thailandensis</name>
    <dbReference type="NCBI Taxonomy" id="557557"/>
    <lineage>
        <taxon>Bacteria</taxon>
        <taxon>Bacillati</taxon>
        <taxon>Bacillota</taxon>
        <taxon>Bacilli</taxon>
        <taxon>Bacillales</taxon>
        <taxon>Paenibacillaceae</taxon>
        <taxon>Cohnella</taxon>
    </lineage>
</organism>
<keyword evidence="1" id="KW-1133">Transmembrane helix</keyword>
<gene>
    <name evidence="2" type="ORF">H7B67_04500</name>
</gene>
<keyword evidence="1" id="KW-0472">Membrane</keyword>
<protein>
    <recommendedName>
        <fullName evidence="4">DUF4179 domain-containing protein</fullName>
    </recommendedName>
</protein>
<proteinExistence type="predicted"/>
<feature type="transmembrane region" description="Helical" evidence="1">
    <location>
        <begin position="47"/>
        <end position="68"/>
    </location>
</feature>
<dbReference type="EMBL" id="JACJVQ010000004">
    <property type="protein sequence ID" value="MBB6633361.1"/>
    <property type="molecule type" value="Genomic_DNA"/>
</dbReference>
<keyword evidence="3" id="KW-1185">Reference proteome</keyword>
<dbReference type="Proteomes" id="UP000535838">
    <property type="component" value="Unassembled WGS sequence"/>
</dbReference>
<reference evidence="2 3" key="1">
    <citation type="submission" date="2020-08" db="EMBL/GenBank/DDBJ databases">
        <title>Cohnella phylogeny.</title>
        <authorList>
            <person name="Dunlap C."/>
        </authorList>
    </citation>
    <scope>NUCLEOTIDE SEQUENCE [LARGE SCALE GENOMIC DNA]</scope>
    <source>
        <strain evidence="2 3">DSM 25241</strain>
    </source>
</reference>
<evidence type="ECO:0000256" key="1">
    <source>
        <dbReference type="SAM" id="Phobius"/>
    </source>
</evidence>